<evidence type="ECO:0000313" key="2">
    <source>
        <dbReference type="EMBL" id="GAG57470.1"/>
    </source>
</evidence>
<organism evidence="2">
    <name type="scientific">marine sediment metagenome</name>
    <dbReference type="NCBI Taxonomy" id="412755"/>
    <lineage>
        <taxon>unclassified sequences</taxon>
        <taxon>metagenomes</taxon>
        <taxon>ecological metagenomes</taxon>
    </lineage>
</organism>
<proteinExistence type="predicted"/>
<name>X0YMZ1_9ZZZZ</name>
<evidence type="ECO:0000256" key="1">
    <source>
        <dbReference type="SAM" id="Phobius"/>
    </source>
</evidence>
<feature type="transmembrane region" description="Helical" evidence="1">
    <location>
        <begin position="14"/>
        <end position="32"/>
    </location>
</feature>
<keyword evidence="1" id="KW-1133">Transmembrane helix</keyword>
<sequence length="123" mass="13127">PAGTSGAPIVADPLVLAIVTGGISLPLLALAFRRRRRVGGRVSAPVSVAPVTPPTSPLSEMQKRLRNEIVNSEDGITRAELSRRLGPSASKIGAMVRDLLNSNSGFYEVREGAKKLIRFRNPD</sequence>
<dbReference type="EMBL" id="BART01007410">
    <property type="protein sequence ID" value="GAG57470.1"/>
    <property type="molecule type" value="Genomic_DNA"/>
</dbReference>
<evidence type="ECO:0008006" key="3">
    <source>
        <dbReference type="Google" id="ProtNLM"/>
    </source>
</evidence>
<feature type="non-terminal residue" evidence="2">
    <location>
        <position position="1"/>
    </location>
</feature>
<accession>X0YMZ1</accession>
<protein>
    <recommendedName>
        <fullName evidence="3">HTH iclR-type domain-containing protein</fullName>
    </recommendedName>
</protein>
<comment type="caution">
    <text evidence="2">The sequence shown here is derived from an EMBL/GenBank/DDBJ whole genome shotgun (WGS) entry which is preliminary data.</text>
</comment>
<keyword evidence="1" id="KW-0472">Membrane</keyword>
<reference evidence="2" key="1">
    <citation type="journal article" date="2014" name="Front. Microbiol.">
        <title>High frequency of phylogenetically diverse reductive dehalogenase-homologous genes in deep subseafloor sedimentary metagenomes.</title>
        <authorList>
            <person name="Kawai M."/>
            <person name="Futagami T."/>
            <person name="Toyoda A."/>
            <person name="Takaki Y."/>
            <person name="Nishi S."/>
            <person name="Hori S."/>
            <person name="Arai W."/>
            <person name="Tsubouchi T."/>
            <person name="Morono Y."/>
            <person name="Uchiyama I."/>
            <person name="Ito T."/>
            <person name="Fujiyama A."/>
            <person name="Inagaki F."/>
            <person name="Takami H."/>
        </authorList>
    </citation>
    <scope>NUCLEOTIDE SEQUENCE</scope>
    <source>
        <strain evidence="2">Expedition CK06-06</strain>
    </source>
</reference>
<dbReference type="AlphaFoldDB" id="X0YMZ1"/>
<keyword evidence="1" id="KW-0812">Transmembrane</keyword>
<gene>
    <name evidence="2" type="ORF">S01H4_16862</name>
</gene>